<dbReference type="PANTHER" id="PTHR48125:SF12">
    <property type="entry name" value="AT HOOK TRANSCRIPTION FACTOR FAMILY-RELATED"/>
    <property type="match status" value="1"/>
</dbReference>
<accession>A0A6C0B2H3</accession>
<reference evidence="3" key="1">
    <citation type="journal article" date="2020" name="Nature">
        <title>Giant virus diversity and host interactions through global metagenomics.</title>
        <authorList>
            <person name="Schulz F."/>
            <person name="Roux S."/>
            <person name="Paez-Espino D."/>
            <person name="Jungbluth S."/>
            <person name="Walsh D.A."/>
            <person name="Denef V.J."/>
            <person name="McMahon K.D."/>
            <person name="Konstantinidis K.T."/>
            <person name="Eloe-Fadrosh E.A."/>
            <person name="Kyrpides N.C."/>
            <person name="Woyke T."/>
        </authorList>
    </citation>
    <scope>NUCLEOTIDE SEQUENCE</scope>
    <source>
        <strain evidence="3">GVMAG-M-3300009185-7</strain>
    </source>
</reference>
<proteinExistence type="predicted"/>
<feature type="coiled-coil region" evidence="1">
    <location>
        <begin position="1049"/>
        <end position="1104"/>
    </location>
</feature>
<feature type="coiled-coil region" evidence="1">
    <location>
        <begin position="940"/>
        <end position="967"/>
    </location>
</feature>
<name>A0A6C0B2H3_9ZZZZ</name>
<dbReference type="PANTHER" id="PTHR48125">
    <property type="entry name" value="LP07818P1"/>
    <property type="match status" value="1"/>
</dbReference>
<evidence type="ECO:0000256" key="2">
    <source>
        <dbReference type="SAM" id="MobiDB-lite"/>
    </source>
</evidence>
<keyword evidence="1" id="KW-0175">Coiled coil</keyword>
<feature type="region of interest" description="Disordered" evidence="2">
    <location>
        <begin position="714"/>
        <end position="739"/>
    </location>
</feature>
<feature type="region of interest" description="Disordered" evidence="2">
    <location>
        <begin position="1"/>
        <end position="22"/>
    </location>
</feature>
<feature type="compositionally biased region" description="Basic and acidic residues" evidence="2">
    <location>
        <begin position="430"/>
        <end position="440"/>
    </location>
</feature>
<sequence length="1408" mass="152977">MKTRKNRHTRNRTSRRRMKGGGHEEDIALIRKFLLPIPANLIATNEAQVNKKYQFSLLSDFLDNIVPRDPDMLEFLRLLKEYPIPVELGERLKATLVEIKKAKIRRQGTTIGQPFLLSLAQKFQSELDGILRIIIATPPARKANIDWFPSLQKLHRVAKDYAIFKEPTQGARINADFDRVDTASKKDAKENRKDGAERKLLESTKKFSKGILDTWFDRVRKLVDVPSPFREQEISKIWALLVPLDMSKELVDELHSIFDRHTAFLSAKELDVPLAPPLVAPEAKPSRPGRKVLPKPDEAPAAVLAPPLPPSAPESPVLTGELQAPPKELEEVSPPGPAPGLGIPESVAVSAPVARRGDKGSKSLAASAPLAATPAAPFGVLSAAPPQVQLSRPNPLPVPQYTSAALPGPTDVERGALVAASDRAPLQARTEGEVPVHEPLPELPEGAAPPERVPVKEPGLFDGLASLLPSFLSTPAPASQLGATPALSNVNKPETSVVPEYVAQPAPSTASQLALPPQTRFNPLDRTFTPPAPKAYNPFKSYPIASVTSDPFPSPGKQGQTPFELLQLPPPSVGLSTQATPAVPGLKSEEQKAFEKGAYQSIDTSKSLCERLHPRLYEILKTGQFNGKSIFSMINQQDPELTDFFTEIGFDIADKTLMGHPISEIYKACHPDRTISDPNLTTIFQVLQALYNYTGAVQPVLNLPSSLRIESESVKPVQAPGLKPERPGKKQSAVEPPAGDLTQFFKRGDTLVPKKNIVHRETGQRVILTVIGDYDASTGTIKVGDGKNVFNPPVDALVKDFRVIPRKVEKRLFKQGDRVLIKNPSNIERFPLAIRAEVQKSTCNDPFYATVERDQEVNLRYVKIVCDKGGRYNAEDEELIYIPPGPARLTRTPGEAPPQPTPVAALADSGAPILRKGDRATGAPSALGAPATTTDCDRKLIGMTDRAKRCEENLAQVKAQLEAALAAHAAETAKLQGDLGTSQKDLRRLNGVKTGVDFELAGTNRALYTIREMLGEQTRKLGTLNTRYETLDKQKVKLEGQLAGEQGKSAGLEGELAAVTSERDDLTQKRVLLSAEIVRQRGELEVLERKAADLEAQFASTKALIVQKGDEIRQDLSESVRHIDSGLTIIQEGVQDVTELVVEAKEDIATSRETFGRQIAALQRELEQKNLQGRHQVLAQIGALRYENQQALRALNTGLAAAMTETARLNELLRVETDAKAQAQGALAAAQAAAAAAAAAQAQELASAREASDRAFTEFREASERGSAEERQRLMAEARLAMEELARGLNAQQAIAVARADEAARRDLGAQLAALQAQIAALPPPYVPPPPLPPQPFPIITGRTPAGEVAVGSNINIQWEPCGTARPWILKIFYDGANPDFKDIQAEGDIVYTVKQPGALTGQIFSIV</sequence>
<feature type="region of interest" description="Disordered" evidence="2">
    <location>
        <begin position="278"/>
        <end position="320"/>
    </location>
</feature>
<dbReference type="EMBL" id="MN739050">
    <property type="protein sequence ID" value="QHS85981.1"/>
    <property type="molecule type" value="Genomic_DNA"/>
</dbReference>
<organism evidence="3">
    <name type="scientific">viral metagenome</name>
    <dbReference type="NCBI Taxonomy" id="1070528"/>
    <lineage>
        <taxon>unclassified sequences</taxon>
        <taxon>metagenomes</taxon>
        <taxon>organismal metagenomes</taxon>
    </lineage>
</organism>
<evidence type="ECO:0000256" key="1">
    <source>
        <dbReference type="SAM" id="Coils"/>
    </source>
</evidence>
<protein>
    <submittedName>
        <fullName evidence="3">Uncharacterized protein</fullName>
    </submittedName>
</protein>
<evidence type="ECO:0000313" key="3">
    <source>
        <dbReference type="EMBL" id="QHS85981.1"/>
    </source>
</evidence>
<feature type="compositionally biased region" description="Basic residues" evidence="2">
    <location>
        <begin position="1"/>
        <end position="20"/>
    </location>
</feature>
<feature type="region of interest" description="Disordered" evidence="2">
    <location>
        <begin position="424"/>
        <end position="449"/>
    </location>
</feature>